<name>A0A9E7N386_9CAUD</name>
<dbReference type="GO" id="GO:0016787">
    <property type="term" value="F:hydrolase activity"/>
    <property type="evidence" value="ECO:0007669"/>
    <property type="project" value="UniProtKB-KW"/>
</dbReference>
<keyword evidence="2" id="KW-1185">Reference proteome</keyword>
<dbReference type="InterPro" id="IPR027417">
    <property type="entry name" value="P-loop_NTPase"/>
</dbReference>
<evidence type="ECO:0000313" key="1">
    <source>
        <dbReference type="EMBL" id="UTC28245.1"/>
    </source>
</evidence>
<accession>A0A9E7N386</accession>
<dbReference type="SUPFAM" id="SSF52540">
    <property type="entry name" value="P-loop containing nucleoside triphosphate hydrolases"/>
    <property type="match status" value="1"/>
</dbReference>
<organism evidence="1 2">
    <name type="scientific">Brevundimonas phage vB_BpoS-Gurke</name>
    <dbReference type="NCBI Taxonomy" id="2948599"/>
    <lineage>
        <taxon>Viruses</taxon>
        <taxon>Duplodnaviria</taxon>
        <taxon>Heunggongvirae</taxon>
        <taxon>Uroviricota</taxon>
        <taxon>Caudoviricetes</taxon>
        <taxon>Jeanschmidtviridae</taxon>
        <taxon>Kikimoravirus</taxon>
        <taxon>Kikimoravirus gurke</taxon>
    </lineage>
</organism>
<dbReference type="EMBL" id="ON529850">
    <property type="protein sequence ID" value="UTC28245.1"/>
    <property type="molecule type" value="Genomic_DNA"/>
</dbReference>
<dbReference type="Proteomes" id="UP001055634">
    <property type="component" value="Segment"/>
</dbReference>
<proteinExistence type="predicted"/>
<reference evidence="1" key="1">
    <citation type="submission" date="2022-04" db="EMBL/GenBank/DDBJ databases">
        <authorList>
            <person name="Friedrich I."/>
            <person name="Schneider D."/>
            <person name="Poehlein A."/>
            <person name="Hertel R."/>
            <person name="Daniel R."/>
        </authorList>
    </citation>
    <scope>NUCLEOTIDE SEQUENCE</scope>
</reference>
<evidence type="ECO:0000313" key="2">
    <source>
        <dbReference type="Proteomes" id="UP001055634"/>
    </source>
</evidence>
<protein>
    <submittedName>
        <fullName evidence="1">P-loop containing nucleoside triphosphate hydrolase</fullName>
    </submittedName>
</protein>
<gene>
    <name evidence="1" type="ORF">GURKE_02140</name>
</gene>
<keyword evidence="1" id="KW-0378">Hydrolase</keyword>
<sequence>MSERFFVPAMSLEILTDTVLFTDPRCPFKGVIHAGDPRLTVIVGDNASGKSLLFRALAERCRDNSVLPVTVSIRERTGSGLSDISGMRRALMFGDETESSTGATSAHVVKVGFRSAKKEGGAALLMLDEPELGLSESYAGALGDYIGQVVRGPFGDDVMHETCGGVVVVTHSRPLIQGILSGLRTSPTFINMGGPQDLSDWLAKPKIYTAHDLEKLGAAATAGRRLVNEILKERRARP</sequence>